<keyword evidence="7" id="KW-1185">Reference proteome</keyword>
<dbReference type="PANTHER" id="PTHR10434">
    <property type="entry name" value="1-ACYL-SN-GLYCEROL-3-PHOSPHATE ACYLTRANSFERASE"/>
    <property type="match status" value="1"/>
</dbReference>
<dbReference type="Pfam" id="PF01553">
    <property type="entry name" value="Acyltransferase"/>
    <property type="match status" value="1"/>
</dbReference>
<evidence type="ECO:0000313" key="7">
    <source>
        <dbReference type="Proteomes" id="UP000006639"/>
    </source>
</evidence>
<feature type="transmembrane region" description="Helical" evidence="4">
    <location>
        <begin position="36"/>
        <end position="56"/>
    </location>
</feature>
<dbReference type="Proteomes" id="UP000006639">
    <property type="component" value="Chromosome"/>
</dbReference>
<keyword evidence="2 6" id="KW-0808">Transferase</keyword>
<evidence type="ECO:0000256" key="1">
    <source>
        <dbReference type="ARBA" id="ARBA00005189"/>
    </source>
</evidence>
<keyword evidence="4" id="KW-1133">Transmembrane helix</keyword>
<evidence type="ECO:0000256" key="3">
    <source>
        <dbReference type="ARBA" id="ARBA00023315"/>
    </source>
</evidence>
<reference evidence="6 7" key="1">
    <citation type="journal article" date="2011" name="Mol. Biol. Evol.">
        <title>Phylogenomic evidence for the presence of a flagellum and cbb3 oxidase in the free-living mitochondrial ancestor.</title>
        <authorList>
            <person name="Sassera D."/>
            <person name="Lo N."/>
            <person name="Epis S."/>
            <person name="D'Auria G."/>
            <person name="Montagna M."/>
            <person name="Comandatore F."/>
            <person name="Horner D."/>
            <person name="Pereto J."/>
            <person name="Luciano A.M."/>
            <person name="Franciosi F."/>
            <person name="Ferri E."/>
            <person name="Crotti E."/>
            <person name="Bazzocchi C."/>
            <person name="Daffonchio D."/>
            <person name="Sacchi L."/>
            <person name="Moya A."/>
            <person name="Latorre A."/>
            <person name="Bandi C."/>
        </authorList>
    </citation>
    <scope>NUCLEOTIDE SEQUENCE [LARGE SCALE GENOMIC DNA]</scope>
    <source>
        <strain evidence="6 7">IricVA</strain>
    </source>
</reference>
<feature type="transmembrane region" description="Helical" evidence="4">
    <location>
        <begin position="12"/>
        <end position="30"/>
    </location>
</feature>
<dbReference type="SMART" id="SM00563">
    <property type="entry name" value="PlsC"/>
    <property type="match status" value="1"/>
</dbReference>
<evidence type="ECO:0000256" key="2">
    <source>
        <dbReference type="ARBA" id="ARBA00022679"/>
    </source>
</evidence>
<sequence length="233" mass="26751">MGILIRSTVFNIFLAVWTVFITTLFLPTLLTRNQEIIALTASVWAEVVMVALRLICNINYKVEGKKNLPASEPFIIASKHQSMWETVYLMKMLKKPVFILKKELTSIPFYGWYLKWMGMVSIKREDGLQSIKHIIIETKRAFSQGRSLIIFPEGTRIRPGENADIQPGIVAIQKSYPEIPIVPISLNSGNFWRKGEWLRYPGTVQVHIGEPIYGKQISKAEFLDKIKEEINKL</sequence>
<evidence type="ECO:0000313" key="6">
    <source>
        <dbReference type="EMBL" id="AEI89085.1"/>
    </source>
</evidence>
<keyword evidence="3 6" id="KW-0012">Acyltransferase</keyword>
<protein>
    <submittedName>
        <fullName evidence="6">1-Acyl-sn-glycerol-3-phosphate acyltransferase</fullName>
        <ecNumber evidence="6">2.3.1.51</ecNumber>
    </submittedName>
</protein>
<evidence type="ECO:0000259" key="5">
    <source>
        <dbReference type="SMART" id="SM00563"/>
    </source>
</evidence>
<keyword evidence="4" id="KW-0472">Membrane</keyword>
<proteinExistence type="predicted"/>
<dbReference type="InterPro" id="IPR002123">
    <property type="entry name" value="Plipid/glycerol_acylTrfase"/>
</dbReference>
<dbReference type="EC" id="2.3.1.51" evidence="6"/>
<feature type="domain" description="Phospholipid/glycerol acyltransferase" evidence="5">
    <location>
        <begin position="74"/>
        <end position="189"/>
    </location>
</feature>
<dbReference type="STRING" id="696127.midi_00795"/>
<organism evidence="6 7">
    <name type="scientific">Midichloria mitochondrii (strain IricVA)</name>
    <dbReference type="NCBI Taxonomy" id="696127"/>
    <lineage>
        <taxon>Bacteria</taxon>
        <taxon>Pseudomonadati</taxon>
        <taxon>Pseudomonadota</taxon>
        <taxon>Alphaproteobacteria</taxon>
        <taxon>Rickettsiales</taxon>
        <taxon>Candidatus Midichloriaceae</taxon>
        <taxon>Candidatus Midichloria</taxon>
    </lineage>
</organism>
<name>F7XWN6_MIDMI</name>
<dbReference type="GO" id="GO:0006654">
    <property type="term" value="P:phosphatidic acid biosynthetic process"/>
    <property type="evidence" value="ECO:0007669"/>
    <property type="project" value="TreeGrafter"/>
</dbReference>
<comment type="pathway">
    <text evidence="1">Lipid metabolism.</text>
</comment>
<dbReference type="CDD" id="cd07989">
    <property type="entry name" value="LPLAT_AGPAT-like"/>
    <property type="match status" value="1"/>
</dbReference>
<accession>F7XWN6</accession>
<dbReference type="KEGG" id="mmn:midi_00795"/>
<dbReference type="EMBL" id="CP002130">
    <property type="protein sequence ID" value="AEI89085.1"/>
    <property type="molecule type" value="Genomic_DNA"/>
</dbReference>
<evidence type="ECO:0000256" key="4">
    <source>
        <dbReference type="SAM" id="Phobius"/>
    </source>
</evidence>
<gene>
    <name evidence="6" type="primary">plsC</name>
    <name evidence="6" type="ordered locus">midi_00795</name>
</gene>
<dbReference type="GO" id="GO:0003841">
    <property type="term" value="F:1-acylglycerol-3-phosphate O-acyltransferase activity"/>
    <property type="evidence" value="ECO:0007669"/>
    <property type="project" value="UniProtKB-EC"/>
</dbReference>
<dbReference type="HOGENOM" id="CLU_027938_5_1_5"/>
<keyword evidence="4" id="KW-0812">Transmembrane</keyword>
<dbReference type="SUPFAM" id="SSF69593">
    <property type="entry name" value="Glycerol-3-phosphate (1)-acyltransferase"/>
    <property type="match status" value="1"/>
</dbReference>
<dbReference type="AlphaFoldDB" id="F7XWN6"/>
<dbReference type="PANTHER" id="PTHR10434:SF40">
    <property type="entry name" value="1-ACYL-SN-GLYCEROL-3-PHOSPHATE ACYLTRANSFERASE"/>
    <property type="match status" value="1"/>
</dbReference>